<dbReference type="InterPro" id="IPR006260">
    <property type="entry name" value="TonB/TolA_C"/>
</dbReference>
<keyword evidence="3" id="KW-0813">Transport</keyword>
<keyword evidence="4" id="KW-1003">Cell membrane</keyword>
<keyword evidence="5" id="KW-0997">Cell inner membrane</keyword>
<dbReference type="PROSITE" id="PS52015">
    <property type="entry name" value="TONB_CTD"/>
    <property type="match status" value="1"/>
</dbReference>
<dbReference type="NCBIfam" id="TIGR01352">
    <property type="entry name" value="tonB_Cterm"/>
    <property type="match status" value="1"/>
</dbReference>
<evidence type="ECO:0000313" key="13">
    <source>
        <dbReference type="Proteomes" id="UP001056426"/>
    </source>
</evidence>
<evidence type="ECO:0000313" key="12">
    <source>
        <dbReference type="EMBL" id="URW80691.1"/>
    </source>
</evidence>
<evidence type="ECO:0000256" key="6">
    <source>
        <dbReference type="ARBA" id="ARBA00022692"/>
    </source>
</evidence>
<sequence>MRKIFITSSKIAIALLSVALLPAFVMAENPNSVVNDSVYTVVDKAPKFNGKPSRIDRFIRENLIYPDDAWMEGIEGVVTVSFVVTREGQLMDAKIESGVEPLLDMEALRVVELMQSWTPAKKNGQLVHSRMVVPVSFSLTEDEKAFAETLINHGLEKNPPLFVLDNKIVRSRVHLPSYNVQSIRVLKGEEAVKRFGEEGKNGVVIITTKRGTPPIR</sequence>
<proteinExistence type="inferred from homology"/>
<dbReference type="Pfam" id="PF03544">
    <property type="entry name" value="TonB_C"/>
    <property type="match status" value="1"/>
</dbReference>
<keyword evidence="6" id="KW-0812">Transmembrane</keyword>
<feature type="signal peptide" evidence="10">
    <location>
        <begin position="1"/>
        <end position="27"/>
    </location>
</feature>
<reference evidence="12" key="1">
    <citation type="submission" date="2022-05" db="EMBL/GenBank/DDBJ databases">
        <authorList>
            <person name="Sun X."/>
        </authorList>
    </citation>
    <scope>NUCLEOTIDE SEQUENCE</scope>
    <source>
        <strain evidence="12">Ai-910</strain>
    </source>
</reference>
<protein>
    <submittedName>
        <fullName evidence="12">TonB family protein</fullName>
    </submittedName>
</protein>
<keyword evidence="7" id="KW-0653">Protein transport</keyword>
<dbReference type="Gene3D" id="3.30.1150.10">
    <property type="match status" value="1"/>
</dbReference>
<dbReference type="PANTHER" id="PTHR33446:SF2">
    <property type="entry name" value="PROTEIN TONB"/>
    <property type="match status" value="1"/>
</dbReference>
<feature type="domain" description="TonB C-terminal" evidence="11">
    <location>
        <begin position="50"/>
        <end position="146"/>
    </location>
</feature>
<gene>
    <name evidence="12" type="ORF">M9189_04915</name>
</gene>
<comment type="subcellular location">
    <subcellularLocation>
        <location evidence="1">Cell inner membrane</location>
        <topology evidence="1">Single-pass membrane protein</topology>
        <orientation evidence="1">Periplasmic side</orientation>
    </subcellularLocation>
</comment>
<dbReference type="Proteomes" id="UP001056426">
    <property type="component" value="Chromosome"/>
</dbReference>
<dbReference type="EMBL" id="CP098400">
    <property type="protein sequence ID" value="URW80691.1"/>
    <property type="molecule type" value="Genomic_DNA"/>
</dbReference>
<organism evidence="12 13">
    <name type="scientific">Xiashengella succiniciproducens</name>
    <dbReference type="NCBI Taxonomy" id="2949635"/>
    <lineage>
        <taxon>Bacteria</taxon>
        <taxon>Pseudomonadati</taxon>
        <taxon>Bacteroidota</taxon>
        <taxon>Bacteroidia</taxon>
        <taxon>Marinilabiliales</taxon>
        <taxon>Marinilabiliaceae</taxon>
        <taxon>Xiashengella</taxon>
    </lineage>
</organism>
<name>A0A9J6ZT06_9BACT</name>
<evidence type="ECO:0000256" key="1">
    <source>
        <dbReference type="ARBA" id="ARBA00004383"/>
    </source>
</evidence>
<evidence type="ECO:0000256" key="4">
    <source>
        <dbReference type="ARBA" id="ARBA00022475"/>
    </source>
</evidence>
<dbReference type="SUPFAM" id="SSF56935">
    <property type="entry name" value="Porins"/>
    <property type="match status" value="1"/>
</dbReference>
<evidence type="ECO:0000256" key="8">
    <source>
        <dbReference type="ARBA" id="ARBA00022989"/>
    </source>
</evidence>
<dbReference type="GO" id="GO:0031992">
    <property type="term" value="F:energy transducer activity"/>
    <property type="evidence" value="ECO:0007669"/>
    <property type="project" value="TreeGrafter"/>
</dbReference>
<dbReference type="InterPro" id="IPR037682">
    <property type="entry name" value="TonB_C"/>
</dbReference>
<evidence type="ECO:0000256" key="5">
    <source>
        <dbReference type="ARBA" id="ARBA00022519"/>
    </source>
</evidence>
<comment type="similarity">
    <text evidence="2">Belongs to the TonB family.</text>
</comment>
<keyword evidence="10" id="KW-0732">Signal</keyword>
<evidence type="ECO:0000259" key="11">
    <source>
        <dbReference type="PROSITE" id="PS52015"/>
    </source>
</evidence>
<evidence type="ECO:0000256" key="10">
    <source>
        <dbReference type="SAM" id="SignalP"/>
    </source>
</evidence>
<dbReference type="GO" id="GO:0098797">
    <property type="term" value="C:plasma membrane protein complex"/>
    <property type="evidence" value="ECO:0007669"/>
    <property type="project" value="TreeGrafter"/>
</dbReference>
<reference evidence="12" key="2">
    <citation type="submission" date="2022-06" db="EMBL/GenBank/DDBJ databases">
        <title>Xiashengella guii gen. nov. sp. nov., a bacterium isolated form anaerobic digestion tank.</title>
        <authorList>
            <person name="Huang H."/>
        </authorList>
    </citation>
    <scope>NUCLEOTIDE SEQUENCE</scope>
    <source>
        <strain evidence="12">Ai-910</strain>
    </source>
</reference>
<accession>A0A9J6ZT06</accession>
<dbReference type="GO" id="GO:0015031">
    <property type="term" value="P:protein transport"/>
    <property type="evidence" value="ECO:0007669"/>
    <property type="project" value="UniProtKB-KW"/>
</dbReference>
<keyword evidence="13" id="KW-1185">Reference proteome</keyword>
<dbReference type="SUPFAM" id="SSF74653">
    <property type="entry name" value="TolA/TonB C-terminal domain"/>
    <property type="match status" value="1"/>
</dbReference>
<dbReference type="PANTHER" id="PTHR33446">
    <property type="entry name" value="PROTEIN TONB-RELATED"/>
    <property type="match status" value="1"/>
</dbReference>
<evidence type="ECO:0000256" key="9">
    <source>
        <dbReference type="ARBA" id="ARBA00023136"/>
    </source>
</evidence>
<evidence type="ECO:0000256" key="7">
    <source>
        <dbReference type="ARBA" id="ARBA00022927"/>
    </source>
</evidence>
<keyword evidence="9" id="KW-0472">Membrane</keyword>
<feature type="chain" id="PRO_5039894815" evidence="10">
    <location>
        <begin position="28"/>
        <end position="216"/>
    </location>
</feature>
<dbReference type="InterPro" id="IPR051045">
    <property type="entry name" value="TonB-dependent_transducer"/>
</dbReference>
<evidence type="ECO:0000256" key="2">
    <source>
        <dbReference type="ARBA" id="ARBA00006555"/>
    </source>
</evidence>
<keyword evidence="8" id="KW-1133">Transmembrane helix</keyword>
<dbReference type="RefSeq" id="WP_250725060.1">
    <property type="nucleotide sequence ID" value="NZ_CP098400.1"/>
</dbReference>
<evidence type="ECO:0000256" key="3">
    <source>
        <dbReference type="ARBA" id="ARBA00022448"/>
    </source>
</evidence>
<dbReference type="KEGG" id="alkq:M9189_04915"/>
<dbReference type="AlphaFoldDB" id="A0A9J6ZT06"/>
<dbReference type="GO" id="GO:0055085">
    <property type="term" value="P:transmembrane transport"/>
    <property type="evidence" value="ECO:0007669"/>
    <property type="project" value="InterPro"/>
</dbReference>